<dbReference type="SMART" id="SM00184">
    <property type="entry name" value="RING"/>
    <property type="match status" value="1"/>
</dbReference>
<protein>
    <recommendedName>
        <fullName evidence="11">Tripartite motif-containing protein 45</fullName>
    </recommendedName>
</protein>
<feature type="domain" description="RING-type" evidence="6">
    <location>
        <begin position="196"/>
        <end position="264"/>
    </location>
</feature>
<evidence type="ECO:0000256" key="4">
    <source>
        <dbReference type="PROSITE-ProRule" id="PRU00024"/>
    </source>
</evidence>
<comment type="caution">
    <text evidence="9">The sequence shown here is derived from an EMBL/GenBank/DDBJ whole genome shotgun (WGS) entry which is preliminary data.</text>
</comment>
<sequence length="610" mass="66918">MSSNTKPVANLGEDHILSCYIPAEIQQNSLSVVLVSWEKMDLGPIYRYENGAPALDGQVSQFKGRAQVFPDAVARGNASLLLRSVRRSDEGEYTCSIRSSVGQGKVSIQLRTAEVSAGIYSVLSTLQSAQVSETYSCRIENNLVVAVTEATITDFCTGSLQKLTMSQSEEKETTEKEMVSSGPGPKTASVNPRAVCSVCKRLYREPKILPCLHTFCSDCIGQLEPFSASPRGRSNGPERGGRSEEAAEKDRAAVSVTVLCPECDTEVDIPQLGPAGLSTNHLALDEVFLETLVSDGPLGCDLCGEGSAESRCEVCSVNLCEFCCQAHRWSRPCFRYCSTGVQQSSELAVAELKARGRLCRPVLCSLHPGQELRLFCQPCDLSVCLECAATLHREHRCCPTHDVIDHHGDQIRELVSVHLRPRLERLEESLQKVEISQENLRVRVDATANEIRAFARGYASAVEAHCLSLLRRLEELRVQRRYDITAGRFNTNKQLPSLIVKGVTLRRLTSLAERRYGPQLAAVAPDDASSICFLPREPAGEVEGYPVVGVISSRTVDVNRCTTEGEGLQQGIEGQQGHFTLVCRDSRGEQLARGGEHVLVSIVHKEKKNW</sequence>
<dbReference type="InterPro" id="IPR013083">
    <property type="entry name" value="Znf_RING/FYVE/PHD"/>
</dbReference>
<dbReference type="InterPro" id="IPR001841">
    <property type="entry name" value="Znf_RING"/>
</dbReference>
<accession>A0ABV0RKC5</accession>
<keyword evidence="2 4" id="KW-0863">Zinc-finger</keyword>
<dbReference type="Pfam" id="PF13445">
    <property type="entry name" value="zf-RING_UBOX"/>
    <property type="match status" value="1"/>
</dbReference>
<feature type="compositionally biased region" description="Basic and acidic residues" evidence="5">
    <location>
        <begin position="239"/>
        <end position="250"/>
    </location>
</feature>
<evidence type="ECO:0000256" key="5">
    <source>
        <dbReference type="SAM" id="MobiDB-lite"/>
    </source>
</evidence>
<dbReference type="Gene3D" id="3.30.40.10">
    <property type="entry name" value="Zinc/RING finger domain, C3HC4 (zinc finger)"/>
    <property type="match status" value="1"/>
</dbReference>
<dbReference type="PROSITE" id="PS50089">
    <property type="entry name" value="ZF_RING_2"/>
    <property type="match status" value="1"/>
</dbReference>
<evidence type="ECO:0000259" key="7">
    <source>
        <dbReference type="PROSITE" id="PS50119"/>
    </source>
</evidence>
<dbReference type="InterPro" id="IPR027370">
    <property type="entry name" value="Znf-RING_euk"/>
</dbReference>
<dbReference type="InterPro" id="IPR017907">
    <property type="entry name" value="Znf_RING_CS"/>
</dbReference>
<evidence type="ECO:0008006" key="11">
    <source>
        <dbReference type="Google" id="ProtNLM"/>
    </source>
</evidence>
<dbReference type="SMART" id="SM00409">
    <property type="entry name" value="IG"/>
    <property type="match status" value="1"/>
</dbReference>
<dbReference type="InterPro" id="IPR047153">
    <property type="entry name" value="TRIM45/56/19-like"/>
</dbReference>
<dbReference type="InterPro" id="IPR013106">
    <property type="entry name" value="Ig_V-set"/>
</dbReference>
<feature type="region of interest" description="Disordered" evidence="5">
    <location>
        <begin position="229"/>
        <end position="250"/>
    </location>
</feature>
<dbReference type="InterPro" id="IPR007110">
    <property type="entry name" value="Ig-like_dom"/>
</dbReference>
<keyword evidence="10" id="KW-1185">Reference proteome</keyword>
<dbReference type="SUPFAM" id="SSF57850">
    <property type="entry name" value="RING/U-box"/>
    <property type="match status" value="1"/>
</dbReference>
<evidence type="ECO:0000256" key="2">
    <source>
        <dbReference type="ARBA" id="ARBA00022771"/>
    </source>
</evidence>
<proteinExistence type="predicted"/>
<dbReference type="SUPFAM" id="SSF57845">
    <property type="entry name" value="B-box zinc-binding domain"/>
    <property type="match status" value="1"/>
</dbReference>
<dbReference type="PANTHER" id="PTHR25462">
    <property type="entry name" value="BONUS, ISOFORM C-RELATED"/>
    <property type="match status" value="1"/>
</dbReference>
<dbReference type="SUPFAM" id="SSF48726">
    <property type="entry name" value="Immunoglobulin"/>
    <property type="match status" value="1"/>
</dbReference>
<dbReference type="InterPro" id="IPR000315">
    <property type="entry name" value="Znf_B-box"/>
</dbReference>
<dbReference type="PROSITE" id="PS50835">
    <property type="entry name" value="IG_LIKE"/>
    <property type="match status" value="1"/>
</dbReference>
<dbReference type="Gene3D" id="2.60.40.10">
    <property type="entry name" value="Immunoglobulins"/>
    <property type="match status" value="2"/>
</dbReference>
<evidence type="ECO:0000256" key="3">
    <source>
        <dbReference type="ARBA" id="ARBA00022833"/>
    </source>
</evidence>
<feature type="domain" description="Ig-like" evidence="8">
    <location>
        <begin position="1"/>
        <end position="116"/>
    </location>
</feature>
<dbReference type="PANTHER" id="PTHR25462:SF291">
    <property type="entry name" value="E3 UBIQUITIN-PROTEIN LIGASE TRIM45"/>
    <property type="match status" value="1"/>
</dbReference>
<dbReference type="InterPro" id="IPR036179">
    <property type="entry name" value="Ig-like_dom_sf"/>
</dbReference>
<keyword evidence="1" id="KW-0479">Metal-binding</keyword>
<dbReference type="Gene3D" id="3.30.160.60">
    <property type="entry name" value="Classic Zinc Finger"/>
    <property type="match status" value="1"/>
</dbReference>
<evidence type="ECO:0000313" key="9">
    <source>
        <dbReference type="EMBL" id="MEQ2208406.1"/>
    </source>
</evidence>
<gene>
    <name evidence="9" type="ORF">XENOCAPTIV_028846</name>
</gene>
<dbReference type="Pfam" id="PF00643">
    <property type="entry name" value="zf-B_box"/>
    <property type="match status" value="1"/>
</dbReference>
<evidence type="ECO:0000259" key="6">
    <source>
        <dbReference type="PROSITE" id="PS50089"/>
    </source>
</evidence>
<dbReference type="EMBL" id="JAHRIN010050493">
    <property type="protein sequence ID" value="MEQ2208406.1"/>
    <property type="molecule type" value="Genomic_DNA"/>
</dbReference>
<dbReference type="Proteomes" id="UP001434883">
    <property type="component" value="Unassembled WGS sequence"/>
</dbReference>
<reference evidence="9 10" key="1">
    <citation type="submission" date="2021-06" db="EMBL/GenBank/DDBJ databases">
        <authorList>
            <person name="Palmer J.M."/>
        </authorList>
    </citation>
    <scope>NUCLEOTIDE SEQUENCE [LARGE SCALE GENOMIC DNA]</scope>
    <source>
        <strain evidence="9 10">XC_2019</strain>
        <tissue evidence="9">Muscle</tissue>
    </source>
</reference>
<dbReference type="InterPro" id="IPR003599">
    <property type="entry name" value="Ig_sub"/>
</dbReference>
<name>A0ABV0RKC5_9TELE</name>
<dbReference type="PROSITE" id="PS00518">
    <property type="entry name" value="ZF_RING_1"/>
    <property type="match status" value="1"/>
</dbReference>
<dbReference type="Pfam" id="PF07686">
    <property type="entry name" value="V-set"/>
    <property type="match status" value="1"/>
</dbReference>
<organism evidence="9 10">
    <name type="scientific">Xenoophorus captivus</name>
    <dbReference type="NCBI Taxonomy" id="1517983"/>
    <lineage>
        <taxon>Eukaryota</taxon>
        <taxon>Metazoa</taxon>
        <taxon>Chordata</taxon>
        <taxon>Craniata</taxon>
        <taxon>Vertebrata</taxon>
        <taxon>Euteleostomi</taxon>
        <taxon>Actinopterygii</taxon>
        <taxon>Neopterygii</taxon>
        <taxon>Teleostei</taxon>
        <taxon>Neoteleostei</taxon>
        <taxon>Acanthomorphata</taxon>
        <taxon>Ovalentaria</taxon>
        <taxon>Atherinomorphae</taxon>
        <taxon>Cyprinodontiformes</taxon>
        <taxon>Goodeidae</taxon>
        <taxon>Xenoophorus</taxon>
    </lineage>
</organism>
<feature type="compositionally biased region" description="Basic and acidic residues" evidence="5">
    <location>
        <begin position="168"/>
        <end position="178"/>
    </location>
</feature>
<dbReference type="PROSITE" id="PS50119">
    <property type="entry name" value="ZF_BBOX"/>
    <property type="match status" value="1"/>
</dbReference>
<feature type="domain" description="B box-type" evidence="7">
    <location>
        <begin position="359"/>
        <end position="406"/>
    </location>
</feature>
<dbReference type="InterPro" id="IPR013783">
    <property type="entry name" value="Ig-like_fold"/>
</dbReference>
<evidence type="ECO:0000259" key="8">
    <source>
        <dbReference type="PROSITE" id="PS50835"/>
    </source>
</evidence>
<keyword evidence="3" id="KW-0862">Zinc</keyword>
<evidence type="ECO:0000256" key="1">
    <source>
        <dbReference type="ARBA" id="ARBA00022723"/>
    </source>
</evidence>
<feature type="region of interest" description="Disordered" evidence="5">
    <location>
        <begin position="166"/>
        <end position="191"/>
    </location>
</feature>
<evidence type="ECO:0000313" key="10">
    <source>
        <dbReference type="Proteomes" id="UP001434883"/>
    </source>
</evidence>